<proteinExistence type="predicted"/>
<dbReference type="PANTHER" id="PTHR43003:SF6">
    <property type="entry name" value="DNA GLYCOSYLASE"/>
    <property type="match status" value="1"/>
</dbReference>
<dbReference type="GO" id="GO:0032993">
    <property type="term" value="C:protein-DNA complex"/>
    <property type="evidence" value="ECO:0007669"/>
    <property type="project" value="TreeGrafter"/>
</dbReference>
<evidence type="ECO:0000256" key="4">
    <source>
        <dbReference type="ARBA" id="ARBA00023204"/>
    </source>
</evidence>
<dbReference type="Gene3D" id="1.10.340.30">
    <property type="entry name" value="Hypothetical protein, domain 2"/>
    <property type="match status" value="1"/>
</dbReference>
<keyword evidence="4" id="KW-0234">DNA repair</keyword>
<dbReference type="InterPro" id="IPR003265">
    <property type="entry name" value="HhH-GPD_domain"/>
</dbReference>
<accession>A0A6I3KUY7</accession>
<evidence type="ECO:0000256" key="2">
    <source>
        <dbReference type="ARBA" id="ARBA00012000"/>
    </source>
</evidence>
<dbReference type="GO" id="GO:0006307">
    <property type="term" value="P:DNA alkylation repair"/>
    <property type="evidence" value="ECO:0007669"/>
    <property type="project" value="TreeGrafter"/>
</dbReference>
<name>A0A6I3KUY7_9NOCA</name>
<dbReference type="AlphaFoldDB" id="A0A6I3KUY7"/>
<evidence type="ECO:0000256" key="1">
    <source>
        <dbReference type="ARBA" id="ARBA00000086"/>
    </source>
</evidence>
<dbReference type="GO" id="GO:0032131">
    <property type="term" value="F:alkylated DNA binding"/>
    <property type="evidence" value="ECO:0007669"/>
    <property type="project" value="TreeGrafter"/>
</dbReference>
<dbReference type="Proteomes" id="UP000432464">
    <property type="component" value="Unassembled WGS sequence"/>
</dbReference>
<evidence type="ECO:0000313" key="6">
    <source>
        <dbReference type="EMBL" id="MTE14623.1"/>
    </source>
</evidence>
<dbReference type="GO" id="GO:0008725">
    <property type="term" value="F:DNA-3-methyladenine glycosylase activity"/>
    <property type="evidence" value="ECO:0007669"/>
    <property type="project" value="TreeGrafter"/>
</dbReference>
<keyword evidence="3" id="KW-0227">DNA damage</keyword>
<dbReference type="GO" id="GO:0043916">
    <property type="term" value="F:DNA-7-methylguanine glycosylase activity"/>
    <property type="evidence" value="ECO:0007669"/>
    <property type="project" value="TreeGrafter"/>
</dbReference>
<organism evidence="6 7">
    <name type="scientific">Nocardia aurantiaca</name>
    <dbReference type="NCBI Taxonomy" id="2675850"/>
    <lineage>
        <taxon>Bacteria</taxon>
        <taxon>Bacillati</taxon>
        <taxon>Actinomycetota</taxon>
        <taxon>Actinomycetes</taxon>
        <taxon>Mycobacteriales</taxon>
        <taxon>Nocardiaceae</taxon>
        <taxon>Nocardia</taxon>
    </lineage>
</organism>
<reference evidence="6 7" key="1">
    <citation type="submission" date="2019-11" db="EMBL/GenBank/DDBJ databases">
        <title>Nocardia sp. nov. CT2-14 isolated from soil.</title>
        <authorList>
            <person name="Kanchanasin P."/>
            <person name="Tanasupawat S."/>
            <person name="Yuki M."/>
            <person name="Kudo T."/>
        </authorList>
    </citation>
    <scope>NUCLEOTIDE SEQUENCE [LARGE SCALE GENOMIC DNA]</scope>
    <source>
        <strain evidence="6 7">CT2-14</strain>
    </source>
</reference>
<dbReference type="SUPFAM" id="SSF48150">
    <property type="entry name" value="DNA-glycosylase"/>
    <property type="match status" value="1"/>
</dbReference>
<dbReference type="CDD" id="cd00056">
    <property type="entry name" value="ENDO3c"/>
    <property type="match status" value="1"/>
</dbReference>
<dbReference type="SMART" id="SM00478">
    <property type="entry name" value="ENDO3c"/>
    <property type="match status" value="1"/>
</dbReference>
<dbReference type="PANTHER" id="PTHR43003">
    <property type="entry name" value="DNA-3-METHYLADENINE GLYCOSYLASE"/>
    <property type="match status" value="1"/>
</dbReference>
<gene>
    <name evidence="6" type="ORF">GLP40_17870</name>
</gene>
<dbReference type="InterPro" id="IPR051912">
    <property type="entry name" value="Alkylbase_DNA_Glycosylase/TA"/>
</dbReference>
<dbReference type="InterPro" id="IPR011257">
    <property type="entry name" value="DNA_glycosylase"/>
</dbReference>
<comment type="catalytic activity">
    <reaction evidence="1">
        <text>Hydrolysis of alkylated DNA, releasing 3-methyladenine, 3-methylguanine, 7-methylguanine and 7-methyladenine.</text>
        <dbReference type="EC" id="3.2.2.21"/>
    </reaction>
</comment>
<keyword evidence="7" id="KW-1185">Reference proteome</keyword>
<evidence type="ECO:0000259" key="5">
    <source>
        <dbReference type="SMART" id="SM00478"/>
    </source>
</evidence>
<dbReference type="GO" id="GO:0006285">
    <property type="term" value="P:base-excision repair, AP site formation"/>
    <property type="evidence" value="ECO:0007669"/>
    <property type="project" value="TreeGrafter"/>
</dbReference>
<feature type="domain" description="HhH-GPD" evidence="5">
    <location>
        <begin position="135"/>
        <end position="298"/>
    </location>
</feature>
<protein>
    <recommendedName>
        <fullName evidence="2">DNA-3-methyladenine glycosylase II</fullName>
        <ecNumber evidence="2">3.2.2.21</ecNumber>
    </recommendedName>
</protein>
<evidence type="ECO:0000256" key="3">
    <source>
        <dbReference type="ARBA" id="ARBA00022763"/>
    </source>
</evidence>
<dbReference type="EC" id="3.2.2.21" evidence="2"/>
<dbReference type="EMBL" id="WMBB01000008">
    <property type="protein sequence ID" value="MTE14623.1"/>
    <property type="molecule type" value="Genomic_DNA"/>
</dbReference>
<sequence>MTSAPPAPIARERTRILGSERPLDLAATVSPLRRGLGDPCHRETPDGSHWHASRLPSGEVSYRLRQLDRHTVDARAWGPGAEEFLERLPGMLCLDEDVSDFTPEHPTIAEAHRRNPGLRMLRTGLVWEALVPAVLEQKVHTRTAHDSWRKLVWRYGTPAPGPVPQGLRVMPDAETWRHIPSWVYHRANVGPQRSKTIVLASRIASKLEDAAALSHAEAEQRLRTVPGIGVWTAAEIAQRAFGDSDALSVGDFHLAAIVGWTLLNRPIDDDEMVEYLEPLRPHRYRAVRLLGLAGFARKPKFGPRTPYTDHSRI</sequence>
<dbReference type="GO" id="GO:0005737">
    <property type="term" value="C:cytoplasm"/>
    <property type="evidence" value="ECO:0007669"/>
    <property type="project" value="TreeGrafter"/>
</dbReference>
<dbReference type="RefSeq" id="WP_328290314.1">
    <property type="nucleotide sequence ID" value="NZ_WMBB01000008.1"/>
</dbReference>
<evidence type="ECO:0000313" key="7">
    <source>
        <dbReference type="Proteomes" id="UP000432464"/>
    </source>
</evidence>
<comment type="caution">
    <text evidence="6">The sequence shown here is derived from an EMBL/GenBank/DDBJ whole genome shotgun (WGS) entry which is preliminary data.</text>
</comment>